<evidence type="ECO:0000256" key="1">
    <source>
        <dbReference type="SAM" id="MobiDB-lite"/>
    </source>
</evidence>
<name>A0ABQ9JAH9_9CUCU</name>
<comment type="caution">
    <text evidence="2">The sequence shown here is derived from an EMBL/GenBank/DDBJ whole genome shotgun (WGS) entry which is preliminary data.</text>
</comment>
<dbReference type="Pfam" id="PF03564">
    <property type="entry name" value="DUF1759"/>
    <property type="match status" value="1"/>
</dbReference>
<protein>
    <recommendedName>
        <fullName evidence="4">Gag protein</fullName>
    </recommendedName>
</protein>
<evidence type="ECO:0000313" key="3">
    <source>
        <dbReference type="Proteomes" id="UP001162164"/>
    </source>
</evidence>
<organism evidence="2 3">
    <name type="scientific">Molorchus minor</name>
    <dbReference type="NCBI Taxonomy" id="1323400"/>
    <lineage>
        <taxon>Eukaryota</taxon>
        <taxon>Metazoa</taxon>
        <taxon>Ecdysozoa</taxon>
        <taxon>Arthropoda</taxon>
        <taxon>Hexapoda</taxon>
        <taxon>Insecta</taxon>
        <taxon>Pterygota</taxon>
        <taxon>Neoptera</taxon>
        <taxon>Endopterygota</taxon>
        <taxon>Coleoptera</taxon>
        <taxon>Polyphaga</taxon>
        <taxon>Cucujiformia</taxon>
        <taxon>Chrysomeloidea</taxon>
        <taxon>Cerambycidae</taxon>
        <taxon>Lamiinae</taxon>
        <taxon>Monochamini</taxon>
        <taxon>Molorchus</taxon>
    </lineage>
</organism>
<proteinExistence type="predicted"/>
<feature type="region of interest" description="Disordered" evidence="1">
    <location>
        <begin position="105"/>
        <end position="129"/>
    </location>
</feature>
<sequence>MADIDVKRKQRTTLRAAVTNRSRDVEEVISGKSVPEIDLDELQVTWDVLREKYDELKVVSAEVFDLLLERDANEDDLAQDMELCDVYTKKFKTIDFKCAKIFKERNPQSPGPPSLPTATRSVVSGEDELQRKGRRKFKLPEIQFKKFDGNIRDWLPFWAQFKKVHDDPNIDPADKVDYLVQATLPGSRARQLVDSFPATGEHYPQIIESLQTRFGREDIQIEVYVRELLKLILNNAINKNKIEISRLYDQIETQLRSLETLGITSDKYAAMLFPLIESCLPEELLRIWQRSVVSLCADRDNSDLEDAVSVAGAAATSANTISGQRSSDSGRTPVIRLGAKDSNITLEKRLNALMQFLRNEVENEQRVSLASESFGFRELSQSNDMANSRKKSPKVGGSSKISTAADLVNAETKKCVFCDSAHESAECFKAQSFPITKKKRHNEREKGVLSVSENRTFGEKM</sequence>
<reference evidence="2" key="1">
    <citation type="journal article" date="2023" name="Insect Mol. Biol.">
        <title>Genome sequencing provides insights into the evolution of gene families encoding plant cell wall-degrading enzymes in longhorned beetles.</title>
        <authorList>
            <person name="Shin N.R."/>
            <person name="Okamura Y."/>
            <person name="Kirsch R."/>
            <person name="Pauchet Y."/>
        </authorList>
    </citation>
    <scope>NUCLEOTIDE SEQUENCE</scope>
    <source>
        <strain evidence="2">MMC_N1</strain>
    </source>
</reference>
<gene>
    <name evidence="2" type="ORF">NQ317_011997</name>
</gene>
<dbReference type="PANTHER" id="PTHR22954">
    <property type="entry name" value="RETROVIRAL PROTEASE-RELATED"/>
    <property type="match status" value="1"/>
</dbReference>
<dbReference type="EMBL" id="JAPWTJ010000864">
    <property type="protein sequence ID" value="KAJ8975168.1"/>
    <property type="molecule type" value="Genomic_DNA"/>
</dbReference>
<dbReference type="InterPro" id="IPR005312">
    <property type="entry name" value="DUF1759"/>
</dbReference>
<keyword evidence="3" id="KW-1185">Reference proteome</keyword>
<evidence type="ECO:0008006" key="4">
    <source>
        <dbReference type="Google" id="ProtNLM"/>
    </source>
</evidence>
<accession>A0ABQ9JAH9</accession>
<dbReference type="PANTHER" id="PTHR22954:SF3">
    <property type="entry name" value="PROTEIN CBG08539"/>
    <property type="match status" value="1"/>
</dbReference>
<evidence type="ECO:0000313" key="2">
    <source>
        <dbReference type="EMBL" id="KAJ8975168.1"/>
    </source>
</evidence>
<dbReference type="Proteomes" id="UP001162164">
    <property type="component" value="Unassembled WGS sequence"/>
</dbReference>